<dbReference type="EMBL" id="JALLBG020000124">
    <property type="protein sequence ID" value="KAL3763290.1"/>
    <property type="molecule type" value="Genomic_DNA"/>
</dbReference>
<keyword evidence="2" id="KW-1133">Transmembrane helix</keyword>
<feature type="region of interest" description="Disordered" evidence="1">
    <location>
        <begin position="90"/>
        <end position="132"/>
    </location>
</feature>
<keyword evidence="2" id="KW-0812">Transmembrane</keyword>
<keyword evidence="2" id="KW-0472">Membrane</keyword>
<dbReference type="InterPro" id="IPR023393">
    <property type="entry name" value="START-like_dom_sf"/>
</dbReference>
<feature type="compositionally biased region" description="Polar residues" evidence="1">
    <location>
        <begin position="90"/>
        <end position="110"/>
    </location>
</feature>
<reference evidence="3 4" key="1">
    <citation type="submission" date="2024-10" db="EMBL/GenBank/DDBJ databases">
        <title>Updated reference genomes for cyclostephanoid diatoms.</title>
        <authorList>
            <person name="Roberts W.R."/>
            <person name="Alverson A.J."/>
        </authorList>
    </citation>
    <scope>NUCLEOTIDE SEQUENCE [LARGE SCALE GENOMIC DNA]</scope>
    <source>
        <strain evidence="3 4">AJA232-27</strain>
    </source>
</reference>
<evidence type="ECO:0008006" key="5">
    <source>
        <dbReference type="Google" id="ProtNLM"/>
    </source>
</evidence>
<evidence type="ECO:0000313" key="3">
    <source>
        <dbReference type="EMBL" id="KAL3763290.1"/>
    </source>
</evidence>
<keyword evidence="4" id="KW-1185">Reference proteome</keyword>
<evidence type="ECO:0000256" key="2">
    <source>
        <dbReference type="SAM" id="Phobius"/>
    </source>
</evidence>
<sequence length="456" mass="49508">MGFTKKKARSSFSVSSKSESKPTSSSSRSKNLLSKSLPAKMMTDQPQYVTDDKDVGMRGDRDFICISLATGTFTSSGVFSMTMSLGNTTNSSIRNASSPQNSGGTVSVESFSDRDDYESDTDAAAADGQKSNNLDGLGTSTIFIRTADLPYMKEAVLQSRQSSFSDLDETDLVEHVHKPSSNPPLPSVQHDPDECWVALDNGNGDMAPLGPAVTQALVKAGLDAAMDKSMWTANGGTHKLLQSGKWDNTVFLSFDEHRPVPIPHAKGSKEENDVLVWSGTWDHKHYGNDLPAIRCEAIVNMSPRSLATLLVDSSRVKEYNKMSIGREDIMVLQEDETCVTKIVVGKSKPPMLSKTLMLKSLLHMEELPGGGDQGGYVVVSRAIAHAEDVEAVEDPKVILSEMLLGLNIIRCVEGELDRCVLISLTHLRSPVIPMMMAKRLGMSSAVNFINDIRALC</sequence>
<evidence type="ECO:0000256" key="1">
    <source>
        <dbReference type="SAM" id="MobiDB-lite"/>
    </source>
</evidence>
<dbReference type="Gene3D" id="3.30.530.20">
    <property type="match status" value="1"/>
</dbReference>
<organism evidence="3 4">
    <name type="scientific">Discostella pseudostelligera</name>
    <dbReference type="NCBI Taxonomy" id="259834"/>
    <lineage>
        <taxon>Eukaryota</taxon>
        <taxon>Sar</taxon>
        <taxon>Stramenopiles</taxon>
        <taxon>Ochrophyta</taxon>
        <taxon>Bacillariophyta</taxon>
        <taxon>Coscinodiscophyceae</taxon>
        <taxon>Thalassiosirophycidae</taxon>
        <taxon>Stephanodiscales</taxon>
        <taxon>Stephanodiscaceae</taxon>
        <taxon>Discostella</taxon>
    </lineage>
</organism>
<proteinExistence type="predicted"/>
<dbReference type="AlphaFoldDB" id="A0ABD3MS09"/>
<name>A0ABD3MS09_9STRA</name>
<accession>A0ABD3MS09</accession>
<feature type="compositionally biased region" description="Low complexity" evidence="1">
    <location>
        <begin position="10"/>
        <end position="36"/>
    </location>
</feature>
<dbReference type="SUPFAM" id="SSF55961">
    <property type="entry name" value="Bet v1-like"/>
    <property type="match status" value="1"/>
</dbReference>
<protein>
    <recommendedName>
        <fullName evidence="5">START domain-containing protein</fullName>
    </recommendedName>
</protein>
<feature type="region of interest" description="Disordered" evidence="1">
    <location>
        <begin position="1"/>
        <end position="54"/>
    </location>
</feature>
<feature type="transmembrane region" description="Helical" evidence="2">
    <location>
        <begin position="63"/>
        <end position="85"/>
    </location>
</feature>
<evidence type="ECO:0000313" key="4">
    <source>
        <dbReference type="Proteomes" id="UP001530293"/>
    </source>
</evidence>
<gene>
    <name evidence="3" type="ORF">ACHAWU_008993</name>
</gene>
<comment type="caution">
    <text evidence="3">The sequence shown here is derived from an EMBL/GenBank/DDBJ whole genome shotgun (WGS) entry which is preliminary data.</text>
</comment>
<dbReference type="Proteomes" id="UP001530293">
    <property type="component" value="Unassembled WGS sequence"/>
</dbReference>